<evidence type="ECO:0000256" key="9">
    <source>
        <dbReference type="SAM" id="MobiDB-lite"/>
    </source>
</evidence>
<dbReference type="FunFam" id="2.60.40.150:FF:000008">
    <property type="entry name" value="1-phosphatidylinositol 4,5-bisphosphate phosphodiesterase"/>
    <property type="match status" value="1"/>
</dbReference>
<dbReference type="PANTHER" id="PTHR10336:SF36">
    <property type="entry name" value="1-PHOSPHATIDYLINOSITOL 4,5-BISPHOSPHATE PHOSPHODIESTERASE BETA-4"/>
    <property type="match status" value="1"/>
</dbReference>
<reference evidence="12 13" key="1">
    <citation type="journal article" date="2008" name="Nature">
        <title>The Trichoplax genome and the nature of placozoans.</title>
        <authorList>
            <person name="Srivastava M."/>
            <person name="Begovic E."/>
            <person name="Chapman J."/>
            <person name="Putnam N.H."/>
            <person name="Hellsten U."/>
            <person name="Kawashima T."/>
            <person name="Kuo A."/>
            <person name="Mitros T."/>
            <person name="Salamov A."/>
            <person name="Carpenter M.L."/>
            <person name="Signorovitch A.Y."/>
            <person name="Moreno M.A."/>
            <person name="Kamm K."/>
            <person name="Grimwood J."/>
            <person name="Schmutz J."/>
            <person name="Shapiro H."/>
            <person name="Grigoriev I.V."/>
            <person name="Buss L.W."/>
            <person name="Schierwater B."/>
            <person name="Dellaporta S.L."/>
            <person name="Rokhsar D.S."/>
        </authorList>
    </citation>
    <scope>NUCLEOTIDE SEQUENCE [LARGE SCALE GENOMIC DNA]</scope>
    <source>
        <strain evidence="12 13">Grell-BS-1999</strain>
    </source>
</reference>
<dbReference type="PRINTS" id="PR00390">
    <property type="entry name" value="PHPHLIPASEC"/>
</dbReference>
<evidence type="ECO:0000256" key="3">
    <source>
        <dbReference type="ARBA" id="ARBA00023098"/>
    </source>
</evidence>
<dbReference type="Gene3D" id="3.20.20.190">
    <property type="entry name" value="Phosphatidylinositol (PI) phosphodiesterase"/>
    <property type="match status" value="1"/>
</dbReference>
<dbReference type="PROSITE" id="PS50007">
    <property type="entry name" value="PIPLC_X_DOMAIN"/>
    <property type="match status" value="1"/>
</dbReference>
<feature type="domain" description="PI-PLC Y-box" evidence="11">
    <location>
        <begin position="538"/>
        <end position="654"/>
    </location>
</feature>
<dbReference type="InterPro" id="IPR001711">
    <property type="entry name" value="PLipase_C_Pinositol-sp_Y"/>
</dbReference>
<gene>
    <name evidence="12" type="ORF">TRIADDRAFT_61894</name>
</gene>
<feature type="compositionally biased region" description="Polar residues" evidence="9">
    <location>
        <begin position="449"/>
        <end position="477"/>
    </location>
</feature>
<dbReference type="InterPro" id="IPR035892">
    <property type="entry name" value="C2_domain_sf"/>
</dbReference>
<dbReference type="PANTHER" id="PTHR10336">
    <property type="entry name" value="PHOSPHOINOSITIDE-SPECIFIC PHOSPHOLIPASE C FAMILY PROTEIN"/>
    <property type="match status" value="1"/>
</dbReference>
<organism evidence="12 13">
    <name type="scientific">Trichoplax adhaerens</name>
    <name type="common">Trichoplax reptans</name>
    <dbReference type="NCBI Taxonomy" id="10228"/>
    <lineage>
        <taxon>Eukaryota</taxon>
        <taxon>Metazoa</taxon>
        <taxon>Placozoa</taxon>
        <taxon>Uniplacotomia</taxon>
        <taxon>Trichoplacea</taxon>
        <taxon>Trichoplacidae</taxon>
        <taxon>Trichoplax</taxon>
    </lineage>
</organism>
<evidence type="ECO:0000256" key="1">
    <source>
        <dbReference type="ARBA" id="ARBA00022801"/>
    </source>
</evidence>
<evidence type="ECO:0000259" key="11">
    <source>
        <dbReference type="PROSITE" id="PS50008"/>
    </source>
</evidence>
<dbReference type="Pfam" id="PF00388">
    <property type="entry name" value="PI-PLC-X"/>
    <property type="match status" value="1"/>
</dbReference>
<keyword evidence="7" id="KW-0479">Metal-binding</keyword>
<feature type="active site" evidence="6">
    <location>
        <position position="295"/>
    </location>
</feature>
<dbReference type="PROSITE" id="PS50004">
    <property type="entry name" value="C2"/>
    <property type="match status" value="1"/>
</dbReference>
<accession>B3SC97</accession>
<feature type="domain" description="C2" evidence="10">
    <location>
        <begin position="654"/>
        <end position="782"/>
    </location>
</feature>
<dbReference type="InterPro" id="IPR053945">
    <property type="entry name" value="PLCB1-4-like_EFh"/>
</dbReference>
<evidence type="ECO:0000259" key="10">
    <source>
        <dbReference type="PROSITE" id="PS50004"/>
    </source>
</evidence>
<dbReference type="eggNOG" id="KOG1265">
    <property type="taxonomic scope" value="Eukaryota"/>
</dbReference>
<feature type="compositionally biased region" description="Low complexity" evidence="9">
    <location>
        <begin position="855"/>
        <end position="865"/>
    </location>
</feature>
<dbReference type="GO" id="GO:0048015">
    <property type="term" value="P:phosphatidylinositol-mediated signaling"/>
    <property type="evidence" value="ECO:0000318"/>
    <property type="project" value="GO_Central"/>
</dbReference>
<evidence type="ECO:0000256" key="6">
    <source>
        <dbReference type="PIRSR" id="PIRSR000956-1"/>
    </source>
</evidence>
<dbReference type="CTD" id="6759093"/>
<dbReference type="CDD" id="cd08591">
    <property type="entry name" value="PI-PLCc_beta"/>
    <property type="match status" value="1"/>
</dbReference>
<feature type="binding site" evidence="7">
    <location>
        <position position="296"/>
    </location>
    <ligand>
        <name>Ca(2+)</name>
        <dbReference type="ChEBI" id="CHEBI:29108"/>
    </ligand>
</feature>
<proteinExistence type="predicted"/>
<dbReference type="InterPro" id="IPR000008">
    <property type="entry name" value="C2_dom"/>
</dbReference>
<dbReference type="FunCoup" id="B3SC97">
    <property type="interactions" value="642"/>
</dbReference>
<evidence type="ECO:0000256" key="8">
    <source>
        <dbReference type="RuleBase" id="RU361133"/>
    </source>
</evidence>
<evidence type="ECO:0000256" key="2">
    <source>
        <dbReference type="ARBA" id="ARBA00022963"/>
    </source>
</evidence>
<sequence>MTVIKTNFKVDSDGFFVSWTENKEGMCLDMFMINEAKNGTLPKDQRVRDLIEKECGPNVSEARLLTIVYGYSLVDMKEIRLIASDAKSREIWKGGINKIIHDVISMNAPSDHFIKRSWVKLCCTGDADGNIQVKNIYKLVPSKLEDRVVDSLKALNLPNKKNAVIDPSKFPFSTFMSLYNKLCPRKDIEDIVMNRTGGKAPYLSIEQLRTFHNEEQRDPRLNELLYPFMKALQSKAIIDQYEPLEVLKGRGLITPEGLQYYFYSADSLIVPLEKLQLKAKDMDEPIAHYFINSSHNTYLVGKQFGGKSVVDMYRNVLLAGCRCIELDCWDGKGQDEEPIITHGKAMCSDILFKDVIEVIKEAAFIATDYPVILSFENHCSIKQQRKLAQYCLESFGDLLLTKPIDGYPTEPGKRLPPPSKLRGKILIKNKKLIKTEQDTEKENAAASKDTANSPTKDSNGTITTNSQNGIKSDSAASDTKKDGTDDAKPKINGSTTTKTTKGDSSEDPPAKKNLDPDVVAAVANYRYTGSTGNIDELLSSVVIYTQPVPFPGFEEAKQRNLHYNMSSFNESTGFGHFKASPTDYVNYNKRQLSRIYPKGSRVESSNFIPQIFWNAGSQMVSLNFQTPDLGFQLNQCKFEYNGMCGYLLKPEFMRRDDKQFDPFAENPVDGIIAADLAVQVISGQFVSDRKVNTYVEVDMYGLPVDTVRKKFKTKTVYGNSINPYYDSESFRFRKVIFPDLALVRFTVNDENGKMIAQRVIPFNAIQAGYRHVVLRNEWCNPIGLAQLFCHFKMKTYVPEGLDEMVEMLSQPLKFLSILDERSKKMQVYDVDEDEDVSAVVDETIEKAPSKDDSKPQTPAKPNAKATPKKSDSGSSSSNDSSSNESKAQMVRQTSAVGGMLDREPIKPVDIDELLKSKAFSKFFKKHQKEYHLVHKKHDKERFSAISQNLKQVNDLSMETFGKKSFIENKTKEKKSRQKTGNPEADLKSKYIARVKSLKGSPSKDKINALVTKHISESTDIAKRHEEDLQKFKNKASGIIWDQIKSLIINAFGDQIKNLEEQQKRDFAELRKGQAKRSMDDTKKIVIDRSENTDKEDRTRRHRELSQYNVKQFMEERKKLCGRHDREKKQLEKKQEEEMRSFESRKDEVNANQILYLNINR</sequence>
<dbReference type="CDD" id="cd16200">
    <property type="entry name" value="EFh_PI-PLCbeta"/>
    <property type="match status" value="1"/>
</dbReference>
<evidence type="ECO:0000313" key="13">
    <source>
        <dbReference type="Proteomes" id="UP000009022"/>
    </source>
</evidence>
<dbReference type="SUPFAM" id="SSF49562">
    <property type="entry name" value="C2 domain (Calcium/lipid-binding domain, CaLB)"/>
    <property type="match status" value="1"/>
</dbReference>
<keyword evidence="3 5" id="KW-0443">Lipid metabolism</keyword>
<dbReference type="AlphaFoldDB" id="B3SC97"/>
<dbReference type="PhylomeDB" id="B3SC97"/>
<dbReference type="Proteomes" id="UP000009022">
    <property type="component" value="Unassembled WGS sequence"/>
</dbReference>
<comment type="cofactor">
    <cofactor evidence="7">
        <name>Ca(2+)</name>
        <dbReference type="ChEBI" id="CHEBI:29108"/>
    </cofactor>
    <text evidence="7">Binds 1 Ca(2+) ion per subunit.</text>
</comment>
<feature type="region of interest" description="Disordered" evidence="9">
    <location>
        <begin position="966"/>
        <end position="985"/>
    </location>
</feature>
<feature type="compositionally biased region" description="Low complexity" evidence="9">
    <location>
        <begin position="872"/>
        <end position="885"/>
    </location>
</feature>
<dbReference type="InterPro" id="IPR017946">
    <property type="entry name" value="PLC-like_Pdiesterase_TIM-brl"/>
</dbReference>
<evidence type="ECO:0000256" key="5">
    <source>
        <dbReference type="PIRNR" id="PIRNR000956"/>
    </source>
</evidence>
<dbReference type="SMART" id="SM00148">
    <property type="entry name" value="PLCXc"/>
    <property type="match status" value="1"/>
</dbReference>
<feature type="binding site" evidence="7">
    <location>
        <position position="327"/>
    </location>
    <ligand>
        <name>Ca(2+)</name>
        <dbReference type="ChEBI" id="CHEBI:29108"/>
    </ligand>
</feature>
<dbReference type="GO" id="GO:0016042">
    <property type="term" value="P:lipid catabolic process"/>
    <property type="evidence" value="ECO:0007669"/>
    <property type="project" value="UniProtKB-KW"/>
</dbReference>
<feature type="region of interest" description="Disordered" evidence="9">
    <location>
        <begin position="1116"/>
        <end position="1144"/>
    </location>
</feature>
<dbReference type="EMBL" id="DS985269">
    <property type="protein sequence ID" value="EDV19623.1"/>
    <property type="molecule type" value="Genomic_DNA"/>
</dbReference>
<dbReference type="Gene3D" id="2.60.40.150">
    <property type="entry name" value="C2 domain"/>
    <property type="match status" value="1"/>
</dbReference>
<dbReference type="SUPFAM" id="SSF51695">
    <property type="entry name" value="PLC-like phosphodiesterases"/>
    <property type="match status" value="1"/>
</dbReference>
<keyword evidence="2 5" id="KW-0442">Lipid degradation</keyword>
<dbReference type="InParanoid" id="B3SC97"/>
<dbReference type="InterPro" id="IPR042531">
    <property type="entry name" value="PLC-beta_C_sf"/>
</dbReference>
<feature type="compositionally biased region" description="Basic and acidic residues" evidence="9">
    <location>
        <begin position="500"/>
        <end position="515"/>
    </location>
</feature>
<dbReference type="OrthoDB" id="269822at2759"/>
<evidence type="ECO:0000256" key="4">
    <source>
        <dbReference type="ARBA" id="ARBA00023224"/>
    </source>
</evidence>
<feature type="active site" evidence="6">
    <location>
        <position position="342"/>
    </location>
</feature>
<dbReference type="Pfam" id="PF22631">
    <property type="entry name" value="PLCB1-4-like_EFh"/>
    <property type="match status" value="1"/>
</dbReference>
<dbReference type="SMART" id="SM00239">
    <property type="entry name" value="C2"/>
    <property type="match status" value="1"/>
</dbReference>
<dbReference type="Gene3D" id="2.30.29.240">
    <property type="match status" value="1"/>
</dbReference>
<dbReference type="SMART" id="SM00149">
    <property type="entry name" value="PLCYc"/>
    <property type="match status" value="1"/>
</dbReference>
<dbReference type="STRING" id="10228.B3SC97"/>
<dbReference type="Gene3D" id="1.20.1230.10">
    <property type="entry name" value="Phospholipase C beta, distal C-terminal domain"/>
    <property type="match status" value="1"/>
</dbReference>
<dbReference type="SUPFAM" id="SSF69989">
    <property type="entry name" value="C-terminal domain of PLC-beta"/>
    <property type="match status" value="1"/>
</dbReference>
<dbReference type="OMA" id="TQLMKHW"/>
<feature type="region of interest" description="Disordered" evidence="9">
    <location>
        <begin position="432"/>
        <end position="515"/>
    </location>
</feature>
<keyword evidence="13" id="KW-1185">Reference proteome</keyword>
<dbReference type="Pfam" id="PF17787">
    <property type="entry name" value="PH_14"/>
    <property type="match status" value="1"/>
</dbReference>
<feature type="binding site" evidence="7">
    <location>
        <position position="325"/>
    </location>
    <ligand>
        <name>Ca(2+)</name>
        <dbReference type="ChEBI" id="CHEBI:29108"/>
    </ligand>
</feature>
<evidence type="ECO:0000256" key="7">
    <source>
        <dbReference type="PIRSR" id="PIRSR000956-2"/>
    </source>
</evidence>
<dbReference type="EC" id="3.1.4.11" evidence="5"/>
<dbReference type="HOGENOM" id="CLU_002738_2_0_1"/>
<dbReference type="InterPro" id="IPR001192">
    <property type="entry name" value="PI-PLC_fam"/>
</dbReference>
<dbReference type="PIRSF" id="PIRSF000956">
    <property type="entry name" value="PLC-beta"/>
    <property type="match status" value="1"/>
</dbReference>
<dbReference type="Pfam" id="PF00387">
    <property type="entry name" value="PI-PLC-Y"/>
    <property type="match status" value="1"/>
</dbReference>
<dbReference type="InterPro" id="IPR000909">
    <property type="entry name" value="PLipase_C_PInositol-sp_X_dom"/>
</dbReference>
<feature type="compositionally biased region" description="Basic and acidic residues" evidence="9">
    <location>
        <begin position="844"/>
        <end position="854"/>
    </location>
</feature>
<dbReference type="InterPro" id="IPR016280">
    <property type="entry name" value="PLC-beta"/>
</dbReference>
<keyword evidence="1 5" id="KW-0378">Hydrolase</keyword>
<dbReference type="KEGG" id="tad:TRIADDRAFT_61894"/>
<feature type="region of interest" description="Disordered" evidence="9">
    <location>
        <begin position="844"/>
        <end position="900"/>
    </location>
</feature>
<name>B3SC97_TRIAD</name>
<feature type="compositionally biased region" description="Basic and acidic residues" evidence="9">
    <location>
        <begin position="433"/>
        <end position="443"/>
    </location>
</feature>
<dbReference type="SUPFAM" id="SSF47473">
    <property type="entry name" value="EF-hand"/>
    <property type="match status" value="1"/>
</dbReference>
<dbReference type="Gene3D" id="1.10.238.10">
    <property type="entry name" value="EF-hand"/>
    <property type="match status" value="1"/>
</dbReference>
<feature type="binding site" evidence="7">
    <location>
        <position position="376"/>
    </location>
    <ligand>
        <name>Ca(2+)</name>
        <dbReference type="ChEBI" id="CHEBI:29108"/>
    </ligand>
</feature>
<dbReference type="CDD" id="cd00275">
    <property type="entry name" value="C2_PLC_like"/>
    <property type="match status" value="1"/>
</dbReference>
<keyword evidence="4 5" id="KW-0807">Transducer</keyword>
<dbReference type="PROSITE" id="PS50008">
    <property type="entry name" value="PIPLC_Y_DOMAIN"/>
    <property type="match status" value="1"/>
</dbReference>
<dbReference type="GeneID" id="6759093"/>
<protein>
    <recommendedName>
        <fullName evidence="5">1-phosphatidylinositol 4,5-bisphosphate phosphodiesterase</fullName>
        <ecNumber evidence="5">3.1.4.11</ecNumber>
    </recommendedName>
</protein>
<dbReference type="GO" id="GO:0004435">
    <property type="term" value="F:phosphatidylinositol-4,5-bisphosphate phospholipase C activity"/>
    <property type="evidence" value="ECO:0000318"/>
    <property type="project" value="GO_Central"/>
</dbReference>
<dbReference type="GO" id="GO:0005509">
    <property type="term" value="F:calcium ion binding"/>
    <property type="evidence" value="ECO:0007669"/>
    <property type="project" value="UniProtKB-UniRule"/>
</dbReference>
<dbReference type="SUPFAM" id="SSF50729">
    <property type="entry name" value="PH domain-like"/>
    <property type="match status" value="1"/>
</dbReference>
<keyword evidence="7" id="KW-0106">Calcium</keyword>
<dbReference type="GO" id="GO:0051209">
    <property type="term" value="P:release of sequestered calcium ion into cytosol"/>
    <property type="evidence" value="ECO:0000318"/>
    <property type="project" value="GO_Central"/>
</dbReference>
<feature type="compositionally biased region" description="Basic and acidic residues" evidence="9">
    <location>
        <begin position="478"/>
        <end position="489"/>
    </location>
</feature>
<dbReference type="InterPro" id="IPR011992">
    <property type="entry name" value="EF-hand-dom_pair"/>
</dbReference>
<dbReference type="GO" id="GO:0046488">
    <property type="term" value="P:phosphatidylinositol metabolic process"/>
    <property type="evidence" value="ECO:0000318"/>
    <property type="project" value="GO_Central"/>
</dbReference>
<dbReference type="RefSeq" id="XP_002117861.1">
    <property type="nucleotide sequence ID" value="XM_002117825.1"/>
</dbReference>
<evidence type="ECO:0000313" key="12">
    <source>
        <dbReference type="EMBL" id="EDV19623.1"/>
    </source>
</evidence>
<dbReference type="InterPro" id="IPR037862">
    <property type="entry name" value="PLC-beta_PH"/>
</dbReference>
<comment type="catalytic activity">
    <reaction evidence="5 8">
        <text>a 1,2-diacyl-sn-glycero-3-phospho-(1D-myo-inositol-4,5-bisphosphate) + H2O = 1D-myo-inositol 1,4,5-trisphosphate + a 1,2-diacyl-sn-glycerol + H(+)</text>
        <dbReference type="Rhea" id="RHEA:33179"/>
        <dbReference type="ChEBI" id="CHEBI:15377"/>
        <dbReference type="ChEBI" id="CHEBI:15378"/>
        <dbReference type="ChEBI" id="CHEBI:17815"/>
        <dbReference type="ChEBI" id="CHEBI:58456"/>
        <dbReference type="ChEBI" id="CHEBI:203600"/>
        <dbReference type="EC" id="3.1.4.11"/>
    </reaction>
</comment>